<dbReference type="SUPFAM" id="SSF52091">
    <property type="entry name" value="SpoIIaa-like"/>
    <property type="match status" value="1"/>
</dbReference>
<feature type="domain" description="STAS" evidence="3">
    <location>
        <begin position="1"/>
        <end position="101"/>
    </location>
</feature>
<dbReference type="NCBIfam" id="TIGR00377">
    <property type="entry name" value="ant_ant_sig"/>
    <property type="match status" value="1"/>
</dbReference>
<name>A0AA37Q5Q3_9MYCO</name>
<dbReference type="GO" id="GO:0043856">
    <property type="term" value="F:anti-sigma factor antagonist activity"/>
    <property type="evidence" value="ECO:0007669"/>
    <property type="project" value="InterPro"/>
</dbReference>
<evidence type="ECO:0000256" key="2">
    <source>
        <dbReference type="RuleBase" id="RU003749"/>
    </source>
</evidence>
<dbReference type="AlphaFoldDB" id="A0AA37Q5Q3"/>
<dbReference type="InterPro" id="IPR003658">
    <property type="entry name" value="Anti-sigma_ant"/>
</dbReference>
<comment type="caution">
    <text evidence="4">The sequence shown here is derived from an EMBL/GenBank/DDBJ whole genome shotgun (WGS) entry which is preliminary data.</text>
</comment>
<dbReference type="EMBL" id="BRXE01000153">
    <property type="protein sequence ID" value="GLB86577.1"/>
    <property type="molecule type" value="Genomic_DNA"/>
</dbReference>
<dbReference type="InterPro" id="IPR002645">
    <property type="entry name" value="STAS_dom"/>
</dbReference>
<dbReference type="CDD" id="cd07043">
    <property type="entry name" value="STAS_anti-anti-sigma_factors"/>
    <property type="match status" value="1"/>
</dbReference>
<comment type="similarity">
    <text evidence="1 2">Belongs to the anti-sigma-factor antagonist family.</text>
</comment>
<dbReference type="PROSITE" id="PS50801">
    <property type="entry name" value="STAS"/>
    <property type="match status" value="1"/>
</dbReference>
<gene>
    <name evidence="4" type="ORF">SRL2020028_58330</name>
</gene>
<dbReference type="InterPro" id="IPR036513">
    <property type="entry name" value="STAS_dom_sf"/>
</dbReference>
<evidence type="ECO:0000313" key="5">
    <source>
        <dbReference type="Proteomes" id="UP001165663"/>
    </source>
</evidence>
<dbReference type="Pfam" id="PF01740">
    <property type="entry name" value="STAS"/>
    <property type="match status" value="1"/>
</dbReference>
<dbReference type="Gene3D" id="3.30.750.24">
    <property type="entry name" value="STAS domain"/>
    <property type="match status" value="1"/>
</dbReference>
<sequence length="109" mass="11833">MLLRVGGEIDAANRDTWQCLVDEVAAATTAPGLLVVDTSGMDFMASVAFRVLIEQSARCRVRGITLCLVSNQPIVARIMGAAWAGVELPFYQSVDAALHDYRPSQLSRH</sequence>
<evidence type="ECO:0000259" key="3">
    <source>
        <dbReference type="PROSITE" id="PS50801"/>
    </source>
</evidence>
<dbReference type="Proteomes" id="UP001165663">
    <property type="component" value="Unassembled WGS sequence"/>
</dbReference>
<evidence type="ECO:0000313" key="4">
    <source>
        <dbReference type="EMBL" id="GLB86577.1"/>
    </source>
</evidence>
<protein>
    <recommendedName>
        <fullName evidence="2">Anti-sigma factor antagonist</fullName>
    </recommendedName>
</protein>
<proteinExistence type="inferred from homology"/>
<accession>A0AA37Q5Q3</accession>
<reference evidence="4" key="1">
    <citation type="submission" date="2022-07" db="EMBL/GenBank/DDBJ databases">
        <title>Mycobacterium kiyosense sp. nov., scotochromogenic slow-glowing species isolated from respiratory specimens.</title>
        <authorList>
            <person name="Fukano H."/>
            <person name="Kazumi Y."/>
            <person name="Sakagami N."/>
            <person name="Ato M."/>
            <person name="Mitarai S."/>
            <person name="Hoshino Y."/>
        </authorList>
    </citation>
    <scope>NUCLEOTIDE SEQUENCE</scope>
    <source>
        <strain evidence="4">SRL2020-028</strain>
    </source>
</reference>
<evidence type="ECO:0000256" key="1">
    <source>
        <dbReference type="ARBA" id="ARBA00009013"/>
    </source>
</evidence>
<organism evidence="4 5">
    <name type="scientific">Mycobacterium kiyosense</name>
    <dbReference type="NCBI Taxonomy" id="2871094"/>
    <lineage>
        <taxon>Bacteria</taxon>
        <taxon>Bacillati</taxon>
        <taxon>Actinomycetota</taxon>
        <taxon>Actinomycetes</taxon>
        <taxon>Mycobacteriales</taxon>
        <taxon>Mycobacteriaceae</taxon>
        <taxon>Mycobacterium</taxon>
    </lineage>
</organism>